<evidence type="ECO:0000256" key="1">
    <source>
        <dbReference type="SAM" id="SignalP"/>
    </source>
</evidence>
<reference evidence="2" key="2">
    <citation type="journal article" date="2019" name="Genome Biol. Evol.">
        <title>Day and night: Metabolic profiles and evolutionary relationships of six axenic non-marine cyanobacteria.</title>
        <authorList>
            <person name="Will S.E."/>
            <person name="Henke P."/>
            <person name="Boedeker C."/>
            <person name="Huang S."/>
            <person name="Brinkmann H."/>
            <person name="Rohde M."/>
            <person name="Jarek M."/>
            <person name="Friedl T."/>
            <person name="Seufert S."/>
            <person name="Schumacher M."/>
            <person name="Overmann J."/>
            <person name="Neumann-Schaal M."/>
            <person name="Petersen J."/>
        </authorList>
    </citation>
    <scope>NUCLEOTIDE SEQUENCE [LARGE SCALE GENOMIC DNA]</scope>
    <source>
        <strain evidence="2">PCC 7102</strain>
    </source>
</reference>
<keyword evidence="1" id="KW-0732">Signal</keyword>
<dbReference type="AlphaFoldDB" id="A0A3S1D842"/>
<feature type="signal peptide" evidence="1">
    <location>
        <begin position="1"/>
        <end position="23"/>
    </location>
</feature>
<organism evidence="2 3">
    <name type="scientific">Dulcicalothrix desertica PCC 7102</name>
    <dbReference type="NCBI Taxonomy" id="232991"/>
    <lineage>
        <taxon>Bacteria</taxon>
        <taxon>Bacillati</taxon>
        <taxon>Cyanobacteriota</taxon>
        <taxon>Cyanophyceae</taxon>
        <taxon>Nostocales</taxon>
        <taxon>Calotrichaceae</taxon>
        <taxon>Dulcicalothrix</taxon>
    </lineage>
</organism>
<name>A0A3S1D842_9CYAN</name>
<evidence type="ECO:0000313" key="3">
    <source>
        <dbReference type="Proteomes" id="UP000271624"/>
    </source>
</evidence>
<comment type="caution">
    <text evidence="2">The sequence shown here is derived from an EMBL/GenBank/DDBJ whole genome shotgun (WGS) entry which is preliminary data.</text>
</comment>
<evidence type="ECO:0008006" key="4">
    <source>
        <dbReference type="Google" id="ProtNLM"/>
    </source>
</evidence>
<feature type="chain" id="PRO_5030083045" description="Secreted protein" evidence="1">
    <location>
        <begin position="24"/>
        <end position="81"/>
    </location>
</feature>
<sequence>MLHFTKAFVCLVVLITFNSPAFARSKPRAKYGYPRVTTREIPNCYMITKDRTKLNLARLCGETVPAQQIGTNTSPPTPVKK</sequence>
<evidence type="ECO:0000313" key="2">
    <source>
        <dbReference type="EMBL" id="RUT05230.1"/>
    </source>
</evidence>
<gene>
    <name evidence="2" type="ORF">DSM106972_040510</name>
</gene>
<proteinExistence type="predicted"/>
<reference evidence="2" key="1">
    <citation type="submission" date="2018-12" db="EMBL/GenBank/DDBJ databases">
        <authorList>
            <person name="Will S."/>
            <person name="Neumann-Schaal M."/>
            <person name="Henke P."/>
        </authorList>
    </citation>
    <scope>NUCLEOTIDE SEQUENCE</scope>
    <source>
        <strain evidence="2">PCC 7102</strain>
    </source>
</reference>
<dbReference type="Proteomes" id="UP000271624">
    <property type="component" value="Unassembled WGS sequence"/>
</dbReference>
<protein>
    <recommendedName>
        <fullName evidence="4">Secreted protein</fullName>
    </recommendedName>
</protein>
<dbReference type="EMBL" id="RSCL01000009">
    <property type="protein sequence ID" value="RUT05230.1"/>
    <property type="molecule type" value="Genomic_DNA"/>
</dbReference>
<accession>A0A3S1D842</accession>
<keyword evidence="3" id="KW-1185">Reference proteome</keyword>
<dbReference type="RefSeq" id="WP_127082468.1">
    <property type="nucleotide sequence ID" value="NZ_RSCL01000009.1"/>
</dbReference>